<proteinExistence type="inferred from homology"/>
<evidence type="ECO:0000256" key="1">
    <source>
        <dbReference type="ARBA" id="ARBA00004141"/>
    </source>
</evidence>
<dbReference type="Gene3D" id="3.80.10.10">
    <property type="entry name" value="Ribonuclease Inhibitor"/>
    <property type="match status" value="1"/>
</dbReference>
<dbReference type="InterPro" id="IPR045231">
    <property type="entry name" value="Yip1/4-like"/>
</dbReference>
<comment type="caution">
    <text evidence="9">The sequence shown here is derived from an EMBL/GenBank/DDBJ whole genome shotgun (WGS) entry which is preliminary data.</text>
</comment>
<evidence type="ECO:0000256" key="5">
    <source>
        <dbReference type="ARBA" id="ARBA00023136"/>
    </source>
</evidence>
<gene>
    <name evidence="9" type="ORF">D9758_003619</name>
</gene>
<reference evidence="9 10" key="1">
    <citation type="journal article" date="2020" name="ISME J.">
        <title>Uncovering the hidden diversity of litter-decomposition mechanisms in mushroom-forming fungi.</title>
        <authorList>
            <person name="Floudas D."/>
            <person name="Bentzer J."/>
            <person name="Ahren D."/>
            <person name="Johansson T."/>
            <person name="Persson P."/>
            <person name="Tunlid A."/>
        </authorList>
    </citation>
    <scope>NUCLEOTIDE SEQUENCE [LARGE SCALE GENOMIC DNA]</scope>
    <source>
        <strain evidence="9 10">CBS 291.85</strain>
    </source>
</reference>
<feature type="transmembrane region" description="Helical" evidence="7">
    <location>
        <begin position="196"/>
        <end position="216"/>
    </location>
</feature>
<name>A0A8H5GLY2_9AGAR</name>
<feature type="compositionally biased region" description="Acidic residues" evidence="6">
    <location>
        <begin position="17"/>
        <end position="27"/>
    </location>
</feature>
<keyword evidence="5 7" id="KW-0472">Membrane</keyword>
<evidence type="ECO:0000259" key="8">
    <source>
        <dbReference type="Pfam" id="PF04893"/>
    </source>
</evidence>
<sequence>MDSVTTPLTASSQFIQADDDDEFDEDNMPGFSHPAMSGQSPRTPTVDKGKTRSREPEQLAPPSNGGPAGLSGNIGSGGAPRSARQSVGGIQVETRYTGVDTLDEPVSTTIMRDLLSIYSKLVQVLYPRKSSGREVLKDWDLWGPFILCLLLGIMLSINAPSTQSLNVFTSVIVICSLGALTITVQAKLLGGRVSFFQGLCVIGYCIAPLDIAAFISCFVRRIYIRAPVALLAWAWCIWAAVNFLDGTRIEPQRILLAVYPLLSKSALGLWHCKEWFYPSLRKDLLEVNKFFYEISMDLRYRQVQLQTLSPTTLKIISRLSDPHVGKRVRHLTVSPDFRHYDYSTPAQERRTTIRNRISSALHFSFRIPEPVVRPEHEATKALIDVLPGLTDVSSFTIDSHSWGPHSGPDINRFLQTSWSAFSSNLTKLSLRGHAASFHTIIYSRPDFPLLRELFFELVVNPHPDDSQVGGAEILLGDVVPFINSFAPRLEALTMWCWGAYDLSEFFKRLGEFPLLSVFNFQAAFSRTLETDPSGLTSFIEKHCSRLEHIVLRLKPVPIGLNSAADEPLGRWMKQCFTSVQLSRLRELQMYPSIYADGMDALISCLQQTSDTLTNLVVRDLYLDHVQVEGIVNLISPNLRYLRLNVRTMNVELFDVLSRLTSLESLSLYIGTVTPTFSIDIESRRYKDWKLENIAVWHSGYQLEKRLMYSISTALPFIETYWGRGSALEIAEAEL</sequence>
<dbReference type="GO" id="GO:0006888">
    <property type="term" value="P:endoplasmic reticulum to Golgi vesicle-mediated transport"/>
    <property type="evidence" value="ECO:0007669"/>
    <property type="project" value="InterPro"/>
</dbReference>
<dbReference type="PANTHER" id="PTHR21236:SF1">
    <property type="entry name" value="PROTEIN YIPF6"/>
    <property type="match status" value="1"/>
</dbReference>
<dbReference type="SUPFAM" id="SSF52047">
    <property type="entry name" value="RNI-like"/>
    <property type="match status" value="1"/>
</dbReference>
<comment type="subcellular location">
    <subcellularLocation>
        <location evidence="1">Membrane</location>
        <topology evidence="1">Multi-pass membrane protein</topology>
    </subcellularLocation>
</comment>
<feature type="transmembrane region" description="Helical" evidence="7">
    <location>
        <begin position="222"/>
        <end position="244"/>
    </location>
</feature>
<keyword evidence="3 7" id="KW-0812">Transmembrane</keyword>
<feature type="transmembrane region" description="Helical" evidence="7">
    <location>
        <begin position="139"/>
        <end position="159"/>
    </location>
</feature>
<evidence type="ECO:0000256" key="4">
    <source>
        <dbReference type="ARBA" id="ARBA00022989"/>
    </source>
</evidence>
<feature type="compositionally biased region" description="Polar residues" evidence="6">
    <location>
        <begin position="1"/>
        <end position="15"/>
    </location>
</feature>
<evidence type="ECO:0000313" key="9">
    <source>
        <dbReference type="EMBL" id="KAF5367423.1"/>
    </source>
</evidence>
<comment type="similarity">
    <text evidence="2">Belongs to the YIP1 family.</text>
</comment>
<feature type="region of interest" description="Disordered" evidence="6">
    <location>
        <begin position="1"/>
        <end position="89"/>
    </location>
</feature>
<protein>
    <recommendedName>
        <fullName evidence="8">Yip1 domain-containing protein</fullName>
    </recommendedName>
</protein>
<dbReference type="PANTHER" id="PTHR21236">
    <property type="entry name" value="GOLGI MEMBRANE PROTEIN YIP1"/>
    <property type="match status" value="1"/>
</dbReference>
<feature type="compositionally biased region" description="Gly residues" evidence="6">
    <location>
        <begin position="66"/>
        <end position="78"/>
    </location>
</feature>
<accession>A0A8H5GLY2</accession>
<feature type="domain" description="Yip1" evidence="8">
    <location>
        <begin position="124"/>
        <end position="262"/>
    </location>
</feature>
<evidence type="ECO:0000256" key="3">
    <source>
        <dbReference type="ARBA" id="ARBA00022692"/>
    </source>
</evidence>
<dbReference type="Proteomes" id="UP000559256">
    <property type="component" value="Unassembled WGS sequence"/>
</dbReference>
<evidence type="ECO:0000256" key="6">
    <source>
        <dbReference type="SAM" id="MobiDB-lite"/>
    </source>
</evidence>
<dbReference type="Pfam" id="PF04893">
    <property type="entry name" value="Yip1"/>
    <property type="match status" value="1"/>
</dbReference>
<dbReference type="InterPro" id="IPR032675">
    <property type="entry name" value="LRR_dom_sf"/>
</dbReference>
<keyword evidence="10" id="KW-1185">Reference proteome</keyword>
<dbReference type="AlphaFoldDB" id="A0A8H5GLY2"/>
<dbReference type="OrthoDB" id="411251at2759"/>
<dbReference type="EMBL" id="JAACJM010000019">
    <property type="protein sequence ID" value="KAF5367423.1"/>
    <property type="molecule type" value="Genomic_DNA"/>
</dbReference>
<organism evidence="9 10">
    <name type="scientific">Tetrapyrgos nigripes</name>
    <dbReference type="NCBI Taxonomy" id="182062"/>
    <lineage>
        <taxon>Eukaryota</taxon>
        <taxon>Fungi</taxon>
        <taxon>Dikarya</taxon>
        <taxon>Basidiomycota</taxon>
        <taxon>Agaricomycotina</taxon>
        <taxon>Agaricomycetes</taxon>
        <taxon>Agaricomycetidae</taxon>
        <taxon>Agaricales</taxon>
        <taxon>Marasmiineae</taxon>
        <taxon>Marasmiaceae</taxon>
        <taxon>Tetrapyrgos</taxon>
    </lineage>
</organism>
<evidence type="ECO:0000256" key="7">
    <source>
        <dbReference type="SAM" id="Phobius"/>
    </source>
</evidence>
<keyword evidence="4 7" id="KW-1133">Transmembrane helix</keyword>
<feature type="transmembrane region" description="Helical" evidence="7">
    <location>
        <begin position="165"/>
        <end position="184"/>
    </location>
</feature>
<dbReference type="GO" id="GO:0005802">
    <property type="term" value="C:trans-Golgi network"/>
    <property type="evidence" value="ECO:0007669"/>
    <property type="project" value="TreeGrafter"/>
</dbReference>
<dbReference type="GO" id="GO:0016020">
    <property type="term" value="C:membrane"/>
    <property type="evidence" value="ECO:0007669"/>
    <property type="project" value="UniProtKB-SubCell"/>
</dbReference>
<evidence type="ECO:0000313" key="10">
    <source>
        <dbReference type="Proteomes" id="UP000559256"/>
    </source>
</evidence>
<feature type="compositionally biased region" description="Basic and acidic residues" evidence="6">
    <location>
        <begin position="45"/>
        <end position="57"/>
    </location>
</feature>
<dbReference type="InterPro" id="IPR006977">
    <property type="entry name" value="Yip1_dom"/>
</dbReference>
<evidence type="ECO:0000256" key="2">
    <source>
        <dbReference type="ARBA" id="ARBA00010596"/>
    </source>
</evidence>